<dbReference type="EMBL" id="VMBG01000002">
    <property type="protein sequence ID" value="TSJ77502.1"/>
    <property type="molecule type" value="Genomic_DNA"/>
</dbReference>
<dbReference type="GO" id="GO:0006281">
    <property type="term" value="P:DNA repair"/>
    <property type="evidence" value="ECO:0007669"/>
    <property type="project" value="InterPro"/>
</dbReference>
<comment type="caution">
    <text evidence="7">The sequence shown here is derived from an EMBL/GenBank/DDBJ whole genome shotgun (WGS) entry which is preliminary data.</text>
</comment>
<dbReference type="InterPro" id="IPR014146">
    <property type="entry name" value="LigD_ligase_dom"/>
</dbReference>
<dbReference type="Gene3D" id="3.30.1490.70">
    <property type="match status" value="1"/>
</dbReference>
<feature type="domain" description="ATP-dependent DNA ligase family profile" evidence="6">
    <location>
        <begin position="313"/>
        <end position="440"/>
    </location>
</feature>
<dbReference type="RefSeq" id="WP_144353923.1">
    <property type="nucleotide sequence ID" value="NZ_CBCRVV010000008.1"/>
</dbReference>
<dbReference type="CDD" id="cd07971">
    <property type="entry name" value="OBF_DNA_ligase_LigD"/>
    <property type="match status" value="1"/>
</dbReference>
<dbReference type="InterPro" id="IPR012309">
    <property type="entry name" value="DNA_ligase_ATP-dep_C"/>
</dbReference>
<feature type="compositionally biased region" description="Low complexity" evidence="5">
    <location>
        <begin position="200"/>
        <end position="217"/>
    </location>
</feature>
<dbReference type="Proteomes" id="UP000315648">
    <property type="component" value="Unassembled WGS sequence"/>
</dbReference>
<dbReference type="InterPro" id="IPR014144">
    <property type="entry name" value="LigD_PE_domain"/>
</dbReference>
<evidence type="ECO:0000313" key="7">
    <source>
        <dbReference type="EMBL" id="TSJ77502.1"/>
    </source>
</evidence>
<dbReference type="PANTHER" id="PTHR45674">
    <property type="entry name" value="DNA LIGASE 1/3 FAMILY MEMBER"/>
    <property type="match status" value="1"/>
</dbReference>
<dbReference type="GO" id="GO:0003910">
    <property type="term" value="F:DNA ligase (ATP) activity"/>
    <property type="evidence" value="ECO:0007669"/>
    <property type="project" value="UniProtKB-EC"/>
</dbReference>
<evidence type="ECO:0000256" key="2">
    <source>
        <dbReference type="ARBA" id="ARBA00012727"/>
    </source>
</evidence>
<dbReference type="OrthoDB" id="9802472at2"/>
<evidence type="ECO:0000256" key="1">
    <source>
        <dbReference type="ARBA" id="ARBA00007572"/>
    </source>
</evidence>
<keyword evidence="8" id="KW-1185">Reference proteome</keyword>
<dbReference type="InterPro" id="IPR016059">
    <property type="entry name" value="DNA_ligase_ATP-dep_CS"/>
</dbReference>
<sequence>MSLKAYIKKRDFKKTAEPRGKIAEGKSYRFVIQKHAASRLHYDFRLEIDGTLKSWAVPKGIPFAHGEKRLAVHVEDHPVSYIDFEGTIPKGQYGGGTVMVWDRGRFTPDTATPGKDLAGGKLHFTLKGKKLKGAWYLVRIRDPEANQWLLIRGGDDMKPVSAKQDDTSVLSGKSMKALGESDQVWESKPAPAAKPRKTKSVAAPATAKPKARPAPRVAPLKFVEPMKARLADSPPAGDWTYEIKFDGFRALALKNAAGTQLLSRNEKDLAEKFPEVAAAVAALGVDDAIIDGEIVALDDQGRSSFQLLQAYELGDAKPPLHYYVFDLLRLNGESLVDLPLAERKARLKKLLGRKTAGVIRYSASLGSDVDALLKQAQSVGLEGLIGKRTDSPYETGRRSGAWIKLKLHHEQEFVIGGYTPPAGSRTHFGALLIGVHQGKKLLFTAKVGTGFNHALLRALHDRFQKLLRESCPFDNLPETKTSRYGQTITASVMKTCRWIKPVLVCQVRFSEWTRDGSLRQPVFLGLREDKSAAEVVREKAAA</sequence>
<keyword evidence="3 7" id="KW-0436">Ligase</keyword>
<name>A0A556QLN5_9BACT</name>
<dbReference type="NCBIfam" id="TIGR02779">
    <property type="entry name" value="NHEJ_ligase_lig"/>
    <property type="match status" value="1"/>
</dbReference>
<dbReference type="InterPro" id="IPR012310">
    <property type="entry name" value="DNA_ligase_ATP-dep_cent"/>
</dbReference>
<dbReference type="Gene3D" id="2.40.50.140">
    <property type="entry name" value="Nucleic acid-binding proteins"/>
    <property type="match status" value="1"/>
</dbReference>
<evidence type="ECO:0000256" key="5">
    <source>
        <dbReference type="SAM" id="MobiDB-lite"/>
    </source>
</evidence>
<dbReference type="InterPro" id="IPR050191">
    <property type="entry name" value="ATP-dep_DNA_ligase"/>
</dbReference>
<evidence type="ECO:0000313" key="8">
    <source>
        <dbReference type="Proteomes" id="UP000315648"/>
    </source>
</evidence>
<dbReference type="Pfam" id="PF13298">
    <property type="entry name" value="LigD_N"/>
    <property type="match status" value="1"/>
</dbReference>
<dbReference type="Pfam" id="PF01068">
    <property type="entry name" value="DNA_ligase_A_M"/>
    <property type="match status" value="1"/>
</dbReference>
<protein>
    <recommendedName>
        <fullName evidence="2">DNA ligase (ATP)</fullName>
        <ecNumber evidence="2">6.5.1.1</ecNumber>
    </recommendedName>
</protein>
<organism evidence="7 8">
    <name type="scientific">Rariglobus hedericola</name>
    <dbReference type="NCBI Taxonomy" id="2597822"/>
    <lineage>
        <taxon>Bacteria</taxon>
        <taxon>Pseudomonadati</taxon>
        <taxon>Verrucomicrobiota</taxon>
        <taxon>Opitutia</taxon>
        <taxon>Opitutales</taxon>
        <taxon>Opitutaceae</taxon>
        <taxon>Rariglobus</taxon>
    </lineage>
</organism>
<dbReference type="SUPFAM" id="SSF56091">
    <property type="entry name" value="DNA ligase/mRNA capping enzyme, catalytic domain"/>
    <property type="match status" value="1"/>
</dbReference>
<evidence type="ECO:0000256" key="3">
    <source>
        <dbReference type="ARBA" id="ARBA00022598"/>
    </source>
</evidence>
<dbReference type="GO" id="GO:0005524">
    <property type="term" value="F:ATP binding"/>
    <property type="evidence" value="ECO:0007669"/>
    <property type="project" value="InterPro"/>
</dbReference>
<dbReference type="CDD" id="cd07906">
    <property type="entry name" value="Adenylation_DNA_ligase_LigD_LigC"/>
    <property type="match status" value="1"/>
</dbReference>
<comment type="catalytic activity">
    <reaction evidence="4">
        <text>ATP + (deoxyribonucleotide)n-3'-hydroxyl + 5'-phospho-(deoxyribonucleotide)m = (deoxyribonucleotide)n+m + AMP + diphosphate.</text>
        <dbReference type="EC" id="6.5.1.1"/>
    </reaction>
</comment>
<proteinExistence type="inferred from homology"/>
<dbReference type="PROSITE" id="PS50160">
    <property type="entry name" value="DNA_LIGASE_A3"/>
    <property type="match status" value="1"/>
</dbReference>
<comment type="similarity">
    <text evidence="1">Belongs to the ATP-dependent DNA ligase family.</text>
</comment>
<dbReference type="Pfam" id="PF04679">
    <property type="entry name" value="DNA_ligase_A_C"/>
    <property type="match status" value="1"/>
</dbReference>
<evidence type="ECO:0000259" key="6">
    <source>
        <dbReference type="PROSITE" id="PS50160"/>
    </source>
</evidence>
<dbReference type="GO" id="GO:0006310">
    <property type="term" value="P:DNA recombination"/>
    <property type="evidence" value="ECO:0007669"/>
    <property type="project" value="InterPro"/>
</dbReference>
<reference evidence="7 8" key="1">
    <citation type="submission" date="2019-07" db="EMBL/GenBank/DDBJ databases">
        <title>Description of 53C-WASEF.</title>
        <authorList>
            <person name="Pitt A."/>
            <person name="Hahn M.W."/>
        </authorList>
    </citation>
    <scope>NUCLEOTIDE SEQUENCE [LARGE SCALE GENOMIC DNA]</scope>
    <source>
        <strain evidence="7 8">53C-WASEF</strain>
    </source>
</reference>
<dbReference type="AlphaFoldDB" id="A0A556QLN5"/>
<dbReference type="EC" id="6.5.1.1" evidence="2"/>
<dbReference type="PANTHER" id="PTHR45674:SF4">
    <property type="entry name" value="DNA LIGASE 1"/>
    <property type="match status" value="1"/>
</dbReference>
<accession>A0A556QLN5</accession>
<gene>
    <name evidence="7" type="ORF">FPL22_15560</name>
</gene>
<dbReference type="SUPFAM" id="SSF50249">
    <property type="entry name" value="Nucleic acid-binding proteins"/>
    <property type="match status" value="1"/>
</dbReference>
<dbReference type="PROSITE" id="PS00697">
    <property type="entry name" value="DNA_LIGASE_A1"/>
    <property type="match status" value="1"/>
</dbReference>
<dbReference type="NCBIfam" id="TIGR02777">
    <property type="entry name" value="LigD_PE_dom"/>
    <property type="match status" value="1"/>
</dbReference>
<evidence type="ECO:0000256" key="4">
    <source>
        <dbReference type="ARBA" id="ARBA00034003"/>
    </source>
</evidence>
<dbReference type="InterPro" id="IPR012340">
    <property type="entry name" value="NA-bd_OB-fold"/>
</dbReference>
<dbReference type="Gene3D" id="3.30.470.30">
    <property type="entry name" value="DNA ligase/mRNA capping enzyme"/>
    <property type="match status" value="1"/>
</dbReference>
<feature type="region of interest" description="Disordered" evidence="5">
    <location>
        <begin position="180"/>
        <end position="217"/>
    </location>
</feature>